<gene>
    <name evidence="1" type="ORF">TBCH5v1_0020</name>
</gene>
<evidence type="ECO:0000313" key="1">
    <source>
        <dbReference type="EMBL" id="ALM74000.1"/>
    </source>
</evidence>
<dbReference type="InterPro" id="IPR005368">
    <property type="entry name" value="UPF0175"/>
</dbReference>
<dbReference type="STRING" id="55802.TBCH5v1_0020"/>
<organism evidence="1 2">
    <name type="scientific">Thermococcus barophilus</name>
    <dbReference type="NCBI Taxonomy" id="55802"/>
    <lineage>
        <taxon>Archaea</taxon>
        <taxon>Methanobacteriati</taxon>
        <taxon>Methanobacteriota</taxon>
        <taxon>Thermococci</taxon>
        <taxon>Thermococcales</taxon>
        <taxon>Thermococcaceae</taxon>
        <taxon>Thermococcus</taxon>
    </lineage>
</organism>
<reference evidence="1 2" key="1">
    <citation type="journal article" date="2016" name="Genome Announc.">
        <title>Complete genome sequence of the hyperthermophilic and piezophilic archaeon Thermococcus barophilus Ch5, capable of growth at the expense of hydrogenogenesis from carbon monoxide and formate.</title>
        <authorList>
            <person name="Oger P."/>
            <person name="Sokolova T.G."/>
            <person name="Kozhevnikova D.A."/>
            <person name="Taranov E.A."/>
            <person name="Vannier P."/>
            <person name="Lee H.S."/>
            <person name="Kwon K.K."/>
            <person name="Kang S.G."/>
            <person name="Lee J.H."/>
            <person name="Bonch-Osmolovskaya E.A."/>
            <person name="Lebedinsky A.V."/>
        </authorList>
    </citation>
    <scope>NUCLEOTIDE SEQUENCE [LARGE SCALE GENOMIC DNA]</scope>
    <source>
        <strain evidence="2">Ch5</strain>
    </source>
</reference>
<dbReference type="EMBL" id="CP013050">
    <property type="protein sequence ID" value="ALM74000.1"/>
    <property type="molecule type" value="Genomic_DNA"/>
</dbReference>
<accession>A0A0S1X8F1</accession>
<dbReference type="Proteomes" id="UP000066042">
    <property type="component" value="Chromosome"/>
</dbReference>
<dbReference type="Pfam" id="PF03683">
    <property type="entry name" value="UPF0175"/>
    <property type="match status" value="1"/>
</dbReference>
<evidence type="ECO:0008006" key="3">
    <source>
        <dbReference type="Google" id="ProtNLM"/>
    </source>
</evidence>
<protein>
    <recommendedName>
        <fullName evidence="3">Ribbon-helix-helix protein CopG domain-containing protein</fullName>
    </recommendedName>
</protein>
<dbReference type="GO" id="GO:0006355">
    <property type="term" value="P:regulation of DNA-templated transcription"/>
    <property type="evidence" value="ECO:0007669"/>
    <property type="project" value="InterPro"/>
</dbReference>
<dbReference type="PATRIC" id="fig|55802.8.peg.19"/>
<name>A0A0S1X8F1_THEBA</name>
<sequence>MMITVSTRIDEKLAKEIEKIGIEKGIDRSAVIRELLYIGLKEYKLRKALDLVRERKITVWKAAEIAGLTYQEMLEKLKEHNVPFPITEGELIREFEEISSE</sequence>
<evidence type="ECO:0000313" key="2">
    <source>
        <dbReference type="Proteomes" id="UP000066042"/>
    </source>
</evidence>
<dbReference type="AlphaFoldDB" id="A0A0S1X8F1"/>
<proteinExistence type="predicted"/>